<evidence type="ECO:0000313" key="2">
    <source>
        <dbReference type="EMBL" id="TCN54608.1"/>
    </source>
</evidence>
<dbReference type="Proteomes" id="UP000295270">
    <property type="component" value="Unassembled WGS sequence"/>
</dbReference>
<feature type="transmembrane region" description="Helical" evidence="1">
    <location>
        <begin position="6"/>
        <end position="25"/>
    </location>
</feature>
<proteinExistence type="predicted"/>
<sequence>MLSNETFGYDLTFIVVAVVYGFIITTKRK</sequence>
<keyword evidence="1" id="KW-1133">Transmembrane helix</keyword>
<organism evidence="2 3">
    <name type="scientific">Flavobacterium circumlabens</name>
    <dbReference type="NCBI Taxonomy" id="2133765"/>
    <lineage>
        <taxon>Bacteria</taxon>
        <taxon>Pseudomonadati</taxon>
        <taxon>Bacteroidota</taxon>
        <taxon>Flavobacteriia</taxon>
        <taxon>Flavobacteriales</taxon>
        <taxon>Flavobacteriaceae</taxon>
        <taxon>Flavobacterium</taxon>
    </lineage>
</organism>
<dbReference type="EMBL" id="SLWA01000007">
    <property type="protein sequence ID" value="TCN54608.1"/>
    <property type="molecule type" value="Genomic_DNA"/>
</dbReference>
<reference evidence="2 3" key="1">
    <citation type="journal article" date="2015" name="Stand. Genomic Sci.">
        <title>Genomic Encyclopedia of Bacterial and Archaeal Type Strains, Phase III: the genomes of soil and plant-associated and newly described type strains.</title>
        <authorList>
            <person name="Whitman W.B."/>
            <person name="Woyke T."/>
            <person name="Klenk H.P."/>
            <person name="Zhou Y."/>
            <person name="Lilburn T.G."/>
            <person name="Beck B.J."/>
            <person name="De Vos P."/>
            <person name="Vandamme P."/>
            <person name="Eisen J.A."/>
            <person name="Garrity G."/>
            <person name="Hugenholtz P."/>
            <person name="Kyrpides N.C."/>
        </authorList>
    </citation>
    <scope>NUCLEOTIDE SEQUENCE [LARGE SCALE GENOMIC DNA]</scope>
    <source>
        <strain evidence="2 3">P5626</strain>
    </source>
</reference>
<accession>A0ABY2AVU0</accession>
<protein>
    <submittedName>
        <fullName evidence="2">Uncharacterized protein</fullName>
    </submittedName>
</protein>
<name>A0ABY2AVU0_9FLAO</name>
<evidence type="ECO:0000313" key="3">
    <source>
        <dbReference type="Proteomes" id="UP000295270"/>
    </source>
</evidence>
<evidence type="ECO:0000256" key="1">
    <source>
        <dbReference type="SAM" id="Phobius"/>
    </source>
</evidence>
<gene>
    <name evidence="2" type="ORF">EV142_107108</name>
</gene>
<comment type="caution">
    <text evidence="2">The sequence shown here is derived from an EMBL/GenBank/DDBJ whole genome shotgun (WGS) entry which is preliminary data.</text>
</comment>
<keyword evidence="3" id="KW-1185">Reference proteome</keyword>
<keyword evidence="1" id="KW-0472">Membrane</keyword>
<keyword evidence="1" id="KW-0812">Transmembrane</keyword>